<feature type="compositionally biased region" description="Basic and acidic residues" evidence="1">
    <location>
        <begin position="212"/>
        <end position="235"/>
    </location>
</feature>
<dbReference type="AlphaFoldDB" id="A0A165Z2C0"/>
<feature type="compositionally biased region" description="Polar residues" evidence="1">
    <location>
        <begin position="175"/>
        <end position="186"/>
    </location>
</feature>
<name>A0A165Z2C0_9AGAM</name>
<feature type="compositionally biased region" description="Polar residues" evidence="1">
    <location>
        <begin position="73"/>
        <end position="82"/>
    </location>
</feature>
<reference evidence="2 3" key="1">
    <citation type="journal article" date="2016" name="Mol. Biol. Evol.">
        <title>Comparative Genomics of Early-Diverging Mushroom-Forming Fungi Provides Insights into the Origins of Lignocellulose Decay Capabilities.</title>
        <authorList>
            <person name="Nagy L.G."/>
            <person name="Riley R."/>
            <person name="Tritt A."/>
            <person name="Adam C."/>
            <person name="Daum C."/>
            <person name="Floudas D."/>
            <person name="Sun H."/>
            <person name="Yadav J.S."/>
            <person name="Pangilinan J."/>
            <person name="Larsson K.H."/>
            <person name="Matsuura K."/>
            <person name="Barry K."/>
            <person name="Labutti K."/>
            <person name="Kuo R."/>
            <person name="Ohm R.A."/>
            <person name="Bhattacharya S.S."/>
            <person name="Shirouzu T."/>
            <person name="Yoshinaga Y."/>
            <person name="Martin F.M."/>
            <person name="Grigoriev I.V."/>
            <person name="Hibbett D.S."/>
        </authorList>
    </citation>
    <scope>NUCLEOTIDE SEQUENCE [LARGE SCALE GENOMIC DNA]</scope>
    <source>
        <strain evidence="2 3">CBS 109695</strain>
    </source>
</reference>
<feature type="region of interest" description="Disordered" evidence="1">
    <location>
        <begin position="150"/>
        <end position="235"/>
    </location>
</feature>
<dbReference type="Proteomes" id="UP000076532">
    <property type="component" value="Unassembled WGS sequence"/>
</dbReference>
<keyword evidence="3" id="KW-1185">Reference proteome</keyword>
<proteinExistence type="predicted"/>
<feature type="region of interest" description="Disordered" evidence="1">
    <location>
        <begin position="1"/>
        <end position="136"/>
    </location>
</feature>
<gene>
    <name evidence="2" type="ORF">FIBSPDRAFT_1051466</name>
</gene>
<protein>
    <submittedName>
        <fullName evidence="2">Uncharacterized protein</fullName>
    </submittedName>
</protein>
<feature type="compositionally biased region" description="Low complexity" evidence="1">
    <location>
        <begin position="118"/>
        <end position="135"/>
    </location>
</feature>
<evidence type="ECO:0000313" key="3">
    <source>
        <dbReference type="Proteomes" id="UP000076532"/>
    </source>
</evidence>
<sequence>MVEERNGASELHRDADAAAAYPSAVTADPQTVRAPTAPSGSHSRLCSNFLALPAPSPGPAPEAQLPSQPPSRPLTQPQSPASRSHPRSPQVPGSIHRHMQQGQERVLLPLFYPGGPNGAASTGSGDSSPSASPIIGVGGGIEGGGFPLGNRGPGVGGRAPTAPATQLDQHDVEGNGNSNAVRNVSKGNDEEDTQKGDPPGWIVAPVEPIGQWDRRDGVGREWKEKEESGTERGETPRYEAMPVLPFDEDVPLQIALDLFITAPQDRTAASTTPGTTPPRIRDLEQRQVAVLKVVGCKGNERLWEWREDEYPGPPDAILLVLATSAEPLDGANFTPAVPHSISTFTAANSALEARIVHHVVHIRPGHPLPIVLLYRQH</sequence>
<feature type="compositionally biased region" description="Low complexity" evidence="1">
    <location>
        <begin position="17"/>
        <end position="28"/>
    </location>
</feature>
<evidence type="ECO:0000313" key="2">
    <source>
        <dbReference type="EMBL" id="KZP10157.1"/>
    </source>
</evidence>
<evidence type="ECO:0000256" key="1">
    <source>
        <dbReference type="SAM" id="MobiDB-lite"/>
    </source>
</evidence>
<dbReference type="EMBL" id="KV417685">
    <property type="protein sequence ID" value="KZP10157.1"/>
    <property type="molecule type" value="Genomic_DNA"/>
</dbReference>
<accession>A0A165Z2C0</accession>
<organism evidence="2 3">
    <name type="scientific">Athelia psychrophila</name>
    <dbReference type="NCBI Taxonomy" id="1759441"/>
    <lineage>
        <taxon>Eukaryota</taxon>
        <taxon>Fungi</taxon>
        <taxon>Dikarya</taxon>
        <taxon>Basidiomycota</taxon>
        <taxon>Agaricomycotina</taxon>
        <taxon>Agaricomycetes</taxon>
        <taxon>Agaricomycetidae</taxon>
        <taxon>Atheliales</taxon>
        <taxon>Atheliaceae</taxon>
        <taxon>Athelia</taxon>
    </lineage>
</organism>
<feature type="compositionally biased region" description="Basic and acidic residues" evidence="1">
    <location>
        <begin position="1"/>
        <end position="16"/>
    </location>
</feature>